<dbReference type="EMBL" id="CP147404">
    <property type="protein sequence ID" value="WXB92865.1"/>
    <property type="molecule type" value="Genomic_DNA"/>
</dbReference>
<dbReference type="EC" id="3.5.1.28" evidence="2"/>
<name>A0ABZ2N6B2_9BACI</name>
<gene>
    <name evidence="2" type="ORF">WDJ61_16810</name>
</gene>
<accession>A0ABZ2N6B2</accession>
<protein>
    <submittedName>
        <fullName evidence="2">N-acetylmuramoyl-L-alanine amidase</fullName>
        <ecNumber evidence="2">3.5.1.28</ecNumber>
    </submittedName>
</protein>
<dbReference type="InterPro" id="IPR002508">
    <property type="entry name" value="MurNAc-LAA_cat"/>
</dbReference>
<evidence type="ECO:0000313" key="3">
    <source>
        <dbReference type="Proteomes" id="UP001387364"/>
    </source>
</evidence>
<evidence type="ECO:0000313" key="2">
    <source>
        <dbReference type="EMBL" id="WXB92865.1"/>
    </source>
</evidence>
<dbReference type="Pfam" id="PF01520">
    <property type="entry name" value="Amidase_3"/>
    <property type="match status" value="1"/>
</dbReference>
<dbReference type="Proteomes" id="UP001387364">
    <property type="component" value="Chromosome"/>
</dbReference>
<sequence>MSGFNWSKVPVILAEIGFMTNPEEDLKLADPAYLTKLMQLIANGIEQYAATKKEL</sequence>
<dbReference type="SUPFAM" id="SSF53187">
    <property type="entry name" value="Zn-dependent exopeptidases"/>
    <property type="match status" value="1"/>
</dbReference>
<keyword evidence="2" id="KW-0378">Hydrolase</keyword>
<keyword evidence="3" id="KW-1185">Reference proteome</keyword>
<evidence type="ECO:0000259" key="1">
    <source>
        <dbReference type="Pfam" id="PF01520"/>
    </source>
</evidence>
<reference evidence="2 3" key="1">
    <citation type="submission" date="2024-02" db="EMBL/GenBank/DDBJ databases">
        <title>Seven novel Bacillus-like species.</title>
        <authorList>
            <person name="Liu G."/>
        </authorList>
    </citation>
    <scope>NUCLEOTIDE SEQUENCE [LARGE SCALE GENOMIC DNA]</scope>
    <source>
        <strain evidence="2 3">FJAT-52991</strain>
    </source>
</reference>
<dbReference type="GO" id="GO:0008745">
    <property type="term" value="F:N-acetylmuramoyl-L-alanine amidase activity"/>
    <property type="evidence" value="ECO:0007669"/>
    <property type="project" value="UniProtKB-EC"/>
</dbReference>
<organism evidence="2 3">
    <name type="scientific">Bacillus kandeliae</name>
    <dbReference type="NCBI Taxonomy" id="3129297"/>
    <lineage>
        <taxon>Bacteria</taxon>
        <taxon>Bacillati</taxon>
        <taxon>Bacillota</taxon>
        <taxon>Bacilli</taxon>
        <taxon>Bacillales</taxon>
        <taxon>Bacillaceae</taxon>
        <taxon>Bacillus</taxon>
    </lineage>
</organism>
<dbReference type="Gene3D" id="3.40.630.40">
    <property type="entry name" value="Zn-dependent exopeptidases"/>
    <property type="match status" value="1"/>
</dbReference>
<feature type="domain" description="MurNAc-LAA" evidence="1">
    <location>
        <begin position="3"/>
        <end position="46"/>
    </location>
</feature>
<proteinExistence type="predicted"/>